<dbReference type="PANTHER" id="PTHR43744">
    <property type="entry name" value="ABC TRANSPORTER PERMEASE PROTEIN MG189-RELATED-RELATED"/>
    <property type="match status" value="1"/>
</dbReference>
<proteinExistence type="inferred from homology"/>
<organism evidence="10 11">
    <name type="scientific">Pseudarthrobacter scleromae</name>
    <dbReference type="NCBI Taxonomy" id="158897"/>
    <lineage>
        <taxon>Bacteria</taxon>
        <taxon>Bacillati</taxon>
        <taxon>Actinomycetota</taxon>
        <taxon>Actinomycetes</taxon>
        <taxon>Micrococcales</taxon>
        <taxon>Micrococcaceae</taxon>
        <taxon>Pseudarthrobacter</taxon>
    </lineage>
</organism>
<sequence length="342" mass="37429">MKGETMNQAGTTESSSTAPGTAGEEGSGSRPAGAKPRFRAGRSPKETGVLLKDMKVSRGMRVFRMFNLVFLLVVVFLTLYPFMNIIAQSFSSEGFINAGQVNLFPMGFNTETYKLILADSTFWNNYGNTVLYTVVATAISMVLTTSFAYAIAKKDLKGRSVFIGIAVFTMFFNGGLIPNYVLISSLGMRDTLWAVVLPNAISVFNLLIMKSFFENMPRELEEAAAIDGLTQYGVLFKVVLPLSKAIVATMVLFYAVANWNSWFQAFLYLDNPDLFPVTIYLRNMIAGVTTADSAGGTAENLGQIAANIQSVTIVLTVIPILCIYPFVQKYFFTGVMLGSVKE</sequence>
<gene>
    <name evidence="10" type="ORF">GCM10007175_25990</name>
</gene>
<dbReference type="Pfam" id="PF00528">
    <property type="entry name" value="BPD_transp_1"/>
    <property type="match status" value="1"/>
</dbReference>
<evidence type="ECO:0000256" key="5">
    <source>
        <dbReference type="ARBA" id="ARBA00022989"/>
    </source>
</evidence>
<comment type="similarity">
    <text evidence="7">Belongs to the binding-protein-dependent transport system permease family.</text>
</comment>
<feature type="transmembrane region" description="Helical" evidence="7">
    <location>
        <begin position="161"/>
        <end position="180"/>
    </location>
</feature>
<dbReference type="InterPro" id="IPR000515">
    <property type="entry name" value="MetI-like"/>
</dbReference>
<feature type="transmembrane region" description="Helical" evidence="7">
    <location>
        <begin position="234"/>
        <end position="257"/>
    </location>
</feature>
<feature type="transmembrane region" description="Helical" evidence="7">
    <location>
        <begin position="62"/>
        <end position="83"/>
    </location>
</feature>
<evidence type="ECO:0000256" key="7">
    <source>
        <dbReference type="RuleBase" id="RU363032"/>
    </source>
</evidence>
<keyword evidence="11" id="KW-1185">Reference proteome</keyword>
<evidence type="ECO:0000313" key="11">
    <source>
        <dbReference type="Proteomes" id="UP000658754"/>
    </source>
</evidence>
<keyword evidence="4 7" id="KW-0812">Transmembrane</keyword>
<dbReference type="InterPro" id="IPR035906">
    <property type="entry name" value="MetI-like_sf"/>
</dbReference>
<protein>
    <submittedName>
        <fullName evidence="10">Sugar ABC transporter permease</fullName>
    </submittedName>
</protein>
<dbReference type="EMBL" id="BMKV01000004">
    <property type="protein sequence ID" value="GGI87545.1"/>
    <property type="molecule type" value="Genomic_DNA"/>
</dbReference>
<dbReference type="Gene3D" id="1.10.3720.10">
    <property type="entry name" value="MetI-like"/>
    <property type="match status" value="1"/>
</dbReference>
<evidence type="ECO:0000313" key="10">
    <source>
        <dbReference type="EMBL" id="GGI87545.1"/>
    </source>
</evidence>
<feature type="transmembrane region" description="Helical" evidence="7">
    <location>
        <begin position="308"/>
        <end position="327"/>
    </location>
</feature>
<evidence type="ECO:0000256" key="8">
    <source>
        <dbReference type="SAM" id="MobiDB-lite"/>
    </source>
</evidence>
<reference evidence="11" key="1">
    <citation type="journal article" date="2019" name="Int. J. Syst. Evol. Microbiol.">
        <title>The Global Catalogue of Microorganisms (GCM) 10K type strain sequencing project: providing services to taxonomists for standard genome sequencing and annotation.</title>
        <authorList>
            <consortium name="The Broad Institute Genomics Platform"/>
            <consortium name="The Broad Institute Genome Sequencing Center for Infectious Disease"/>
            <person name="Wu L."/>
            <person name="Ma J."/>
        </authorList>
    </citation>
    <scope>NUCLEOTIDE SEQUENCE [LARGE SCALE GENOMIC DNA]</scope>
    <source>
        <strain evidence="11">CGMCC 1.3601</strain>
    </source>
</reference>
<comment type="caution">
    <text evidence="10">The sequence shown here is derived from an EMBL/GenBank/DDBJ whole genome shotgun (WGS) entry which is preliminary data.</text>
</comment>
<accession>A0ABQ2CFW6</accession>
<evidence type="ECO:0000256" key="1">
    <source>
        <dbReference type="ARBA" id="ARBA00004651"/>
    </source>
</evidence>
<name>A0ABQ2CFW6_9MICC</name>
<dbReference type="SUPFAM" id="SSF161098">
    <property type="entry name" value="MetI-like"/>
    <property type="match status" value="1"/>
</dbReference>
<dbReference type="PANTHER" id="PTHR43744:SF9">
    <property type="entry name" value="POLYGALACTURONAN_RHAMNOGALACTURONAN TRANSPORT SYSTEM PERMEASE PROTEIN YTCP"/>
    <property type="match status" value="1"/>
</dbReference>
<feature type="compositionally biased region" description="Polar residues" evidence="8">
    <location>
        <begin position="1"/>
        <end position="19"/>
    </location>
</feature>
<feature type="domain" description="ABC transmembrane type-1" evidence="9">
    <location>
        <begin position="126"/>
        <end position="322"/>
    </location>
</feature>
<keyword evidence="3" id="KW-1003">Cell membrane</keyword>
<keyword evidence="6 7" id="KW-0472">Membrane</keyword>
<evidence type="ECO:0000256" key="2">
    <source>
        <dbReference type="ARBA" id="ARBA00022448"/>
    </source>
</evidence>
<dbReference type="CDD" id="cd06261">
    <property type="entry name" value="TM_PBP2"/>
    <property type="match status" value="1"/>
</dbReference>
<comment type="subcellular location">
    <subcellularLocation>
        <location evidence="1 7">Cell membrane</location>
        <topology evidence="1 7">Multi-pass membrane protein</topology>
    </subcellularLocation>
</comment>
<feature type="transmembrane region" description="Helical" evidence="7">
    <location>
        <begin position="192"/>
        <end position="213"/>
    </location>
</feature>
<keyword evidence="2 7" id="KW-0813">Transport</keyword>
<evidence type="ECO:0000259" key="9">
    <source>
        <dbReference type="PROSITE" id="PS50928"/>
    </source>
</evidence>
<evidence type="ECO:0000256" key="3">
    <source>
        <dbReference type="ARBA" id="ARBA00022475"/>
    </source>
</evidence>
<dbReference type="PROSITE" id="PS50928">
    <property type="entry name" value="ABC_TM1"/>
    <property type="match status" value="1"/>
</dbReference>
<evidence type="ECO:0000256" key="4">
    <source>
        <dbReference type="ARBA" id="ARBA00022692"/>
    </source>
</evidence>
<feature type="transmembrane region" description="Helical" evidence="7">
    <location>
        <begin position="130"/>
        <end position="149"/>
    </location>
</feature>
<evidence type="ECO:0000256" key="6">
    <source>
        <dbReference type="ARBA" id="ARBA00023136"/>
    </source>
</evidence>
<feature type="region of interest" description="Disordered" evidence="8">
    <location>
        <begin position="1"/>
        <end position="41"/>
    </location>
</feature>
<dbReference type="Proteomes" id="UP000658754">
    <property type="component" value="Unassembled WGS sequence"/>
</dbReference>
<keyword evidence="5 7" id="KW-1133">Transmembrane helix</keyword>